<organism evidence="1 2">
    <name type="scientific">Phanerochaete carnosa (strain HHB-10118-sp)</name>
    <name type="common">White-rot fungus</name>
    <name type="synonym">Peniophora carnosa</name>
    <dbReference type="NCBI Taxonomy" id="650164"/>
    <lineage>
        <taxon>Eukaryota</taxon>
        <taxon>Fungi</taxon>
        <taxon>Dikarya</taxon>
        <taxon>Basidiomycota</taxon>
        <taxon>Agaricomycotina</taxon>
        <taxon>Agaricomycetes</taxon>
        <taxon>Polyporales</taxon>
        <taxon>Phanerochaetaceae</taxon>
        <taxon>Phanerochaete</taxon>
    </lineage>
</organism>
<reference evidence="1 2" key="1">
    <citation type="journal article" date="2012" name="BMC Genomics">
        <title>Comparative genomics of the white-rot fungi, Phanerochaete carnosa and P. chrysosporium, to elucidate the genetic basis of the distinct wood types they colonize.</title>
        <authorList>
            <person name="Suzuki H."/>
            <person name="MacDonald J."/>
            <person name="Syed K."/>
            <person name="Salamov A."/>
            <person name="Hori C."/>
            <person name="Aerts A."/>
            <person name="Henrissat B."/>
            <person name="Wiebenga A."/>
            <person name="vanKuyk P.A."/>
            <person name="Barry K."/>
            <person name="Lindquist E."/>
            <person name="LaButti K."/>
            <person name="Lapidus A."/>
            <person name="Lucas S."/>
            <person name="Coutinho P."/>
            <person name="Gong Y."/>
            <person name="Samejima M."/>
            <person name="Mahadevan R."/>
            <person name="Abou-Zaid M."/>
            <person name="de Vries R.P."/>
            <person name="Igarashi K."/>
            <person name="Yadav J.S."/>
            <person name="Grigoriev I.V."/>
            <person name="Master E.R."/>
        </authorList>
    </citation>
    <scope>NUCLEOTIDE SEQUENCE [LARGE SCALE GENOMIC DNA]</scope>
    <source>
        <strain evidence="1 2">HHB-10118-sp</strain>
    </source>
</reference>
<dbReference type="EMBL" id="JH930469">
    <property type="protein sequence ID" value="EKM58986.1"/>
    <property type="molecule type" value="Genomic_DNA"/>
</dbReference>
<gene>
    <name evidence="1" type="ORF">PHACADRAFT_249138</name>
</gene>
<name>K5V870_PHACS</name>
<dbReference type="AlphaFoldDB" id="K5V870"/>
<dbReference type="InParanoid" id="K5V870"/>
<dbReference type="Proteomes" id="UP000008370">
    <property type="component" value="Unassembled WGS sequence"/>
</dbReference>
<accession>K5V870</accession>
<dbReference type="KEGG" id="pco:PHACADRAFT_249138"/>
<protein>
    <submittedName>
        <fullName evidence="1">Uncharacterized protein</fullName>
    </submittedName>
</protein>
<evidence type="ECO:0000313" key="1">
    <source>
        <dbReference type="EMBL" id="EKM58986.1"/>
    </source>
</evidence>
<evidence type="ECO:0000313" key="2">
    <source>
        <dbReference type="Proteomes" id="UP000008370"/>
    </source>
</evidence>
<keyword evidence="2" id="KW-1185">Reference proteome</keyword>
<dbReference type="HOGENOM" id="CLU_2334330_0_0_1"/>
<proteinExistence type="predicted"/>
<sequence length="98" mass="11264">MGEFKCQHRRSVDVAAFKRLSREMQCAVLARVDTNQTTREESATMLRNGGVPLTQLTLRRVGYDERFQAALLKVHARFGPSARDEDVEDFEEDCDEEK</sequence>
<dbReference type="GeneID" id="18914573"/>
<dbReference type="RefSeq" id="XP_007391569.1">
    <property type="nucleotide sequence ID" value="XM_007391507.1"/>
</dbReference>